<dbReference type="GO" id="GO:0004347">
    <property type="term" value="F:glucose-6-phosphate isomerase activity"/>
    <property type="evidence" value="ECO:0007669"/>
    <property type="project" value="InterPro"/>
</dbReference>
<evidence type="ECO:0000256" key="2">
    <source>
        <dbReference type="ARBA" id="ARBA00023235"/>
    </source>
</evidence>
<dbReference type="PROSITE" id="PS51464">
    <property type="entry name" value="SIS"/>
    <property type="match status" value="1"/>
</dbReference>
<dbReference type="AlphaFoldDB" id="A0A411YD83"/>
<dbReference type="EMBL" id="CP036402">
    <property type="protein sequence ID" value="QBI19138.1"/>
    <property type="molecule type" value="Genomic_DNA"/>
</dbReference>
<proteinExistence type="inferred from homology"/>
<dbReference type="Gene3D" id="3.40.50.10490">
    <property type="entry name" value="Glucose-6-phosphate isomerase like protein, domain 1"/>
    <property type="match status" value="2"/>
</dbReference>
<dbReference type="GO" id="GO:0005975">
    <property type="term" value="P:carbohydrate metabolic process"/>
    <property type="evidence" value="ECO:0007669"/>
    <property type="project" value="InterPro"/>
</dbReference>
<dbReference type="Proteomes" id="UP000291469">
    <property type="component" value="Chromosome"/>
</dbReference>
<dbReference type="GO" id="GO:1901135">
    <property type="term" value="P:carbohydrate derivative metabolic process"/>
    <property type="evidence" value="ECO:0007669"/>
    <property type="project" value="InterPro"/>
</dbReference>
<gene>
    <name evidence="4" type="ORF">ER308_06015</name>
</gene>
<comment type="similarity">
    <text evidence="1">Belongs to the PGI/PMI family.</text>
</comment>
<sequence>MDLDEAGARARIDPCGTLTDVADPASRWREAIAEAPVRPELAGVDAIVVAGMGGSGFVAEVAVALARATLAVPVLALKGYELPAFARSRTLVVGVSHSGSTEETRAVLEAAGARGCARLAVAGPGRLGVGDDVPLVPVTQSGPPRHAIAALLVPVLRALGLDQGEGEAIEVLEDIADRYGPAVPWAENPVKQLASRVATTDVSVAIGSEGLASAVALRYVNQLAENAKLMAIHATVPEAHHNLVVSLERSPLSGGLVELRDPRGEPDVLHRRYHAAAEADVVPEGWWRAEFRASGRSPLARVASLVATVDLASVYAALALGRDPTSTGPLDRIKGALGAASPNAEHV</sequence>
<dbReference type="Pfam" id="PF10432">
    <property type="entry name" value="bact-PGI_C"/>
    <property type="match status" value="1"/>
</dbReference>
<dbReference type="OrthoDB" id="5241724at2"/>
<dbReference type="SUPFAM" id="SSF53697">
    <property type="entry name" value="SIS domain"/>
    <property type="match status" value="1"/>
</dbReference>
<evidence type="ECO:0000313" key="4">
    <source>
        <dbReference type="EMBL" id="QBI19138.1"/>
    </source>
</evidence>
<dbReference type="InterPro" id="IPR046348">
    <property type="entry name" value="SIS_dom_sf"/>
</dbReference>
<dbReference type="GO" id="GO:0004476">
    <property type="term" value="F:mannose-6-phosphate isomerase activity"/>
    <property type="evidence" value="ECO:0007669"/>
    <property type="project" value="InterPro"/>
</dbReference>
<feature type="domain" description="SIS" evidence="3">
    <location>
        <begin position="37"/>
        <end position="167"/>
    </location>
</feature>
<keyword evidence="5" id="KW-1185">Reference proteome</keyword>
<evidence type="ECO:0000313" key="5">
    <source>
        <dbReference type="Proteomes" id="UP000291469"/>
    </source>
</evidence>
<name>A0A411YD83_9ACTN</name>
<protein>
    <recommendedName>
        <fullName evidence="3">SIS domain-containing protein</fullName>
    </recommendedName>
</protein>
<organism evidence="4 5">
    <name type="scientific">Egibacter rhizosphaerae</name>
    <dbReference type="NCBI Taxonomy" id="1670831"/>
    <lineage>
        <taxon>Bacteria</taxon>
        <taxon>Bacillati</taxon>
        <taxon>Actinomycetota</taxon>
        <taxon>Nitriliruptoria</taxon>
        <taxon>Egibacterales</taxon>
        <taxon>Egibacteraceae</taxon>
        <taxon>Egibacter</taxon>
    </lineage>
</organism>
<reference evidence="4 5" key="1">
    <citation type="submission" date="2019-01" db="EMBL/GenBank/DDBJ databases">
        <title>Egibacter rhizosphaerae EGI 80759T.</title>
        <authorList>
            <person name="Chen D.-D."/>
            <person name="Tian Y."/>
            <person name="Jiao J.-Y."/>
            <person name="Zhang X.-T."/>
            <person name="Zhang Y.-G."/>
            <person name="Zhang Y."/>
            <person name="Xiao M."/>
            <person name="Shu W.-S."/>
            <person name="Li W.-J."/>
        </authorList>
    </citation>
    <scope>NUCLEOTIDE SEQUENCE [LARGE SCALE GENOMIC DNA]</scope>
    <source>
        <strain evidence="4 5">EGI 80759</strain>
    </source>
</reference>
<keyword evidence="2" id="KW-0413">Isomerase</keyword>
<evidence type="ECO:0000259" key="3">
    <source>
        <dbReference type="PROSITE" id="PS51464"/>
    </source>
</evidence>
<dbReference type="InterPro" id="IPR019490">
    <property type="entry name" value="Glu6P/Mann6P_isomerase_C"/>
</dbReference>
<dbReference type="RefSeq" id="WP_131154135.1">
    <property type="nucleotide sequence ID" value="NZ_CP036402.1"/>
</dbReference>
<evidence type="ECO:0000256" key="1">
    <source>
        <dbReference type="ARBA" id="ARBA00010523"/>
    </source>
</evidence>
<dbReference type="KEGG" id="erz:ER308_06015"/>
<accession>A0A411YD83</accession>
<dbReference type="GO" id="GO:0097367">
    <property type="term" value="F:carbohydrate derivative binding"/>
    <property type="evidence" value="ECO:0007669"/>
    <property type="project" value="InterPro"/>
</dbReference>
<dbReference type="InterPro" id="IPR001347">
    <property type="entry name" value="SIS_dom"/>
</dbReference>